<feature type="domain" description="Acyltransferase 3" evidence="8">
    <location>
        <begin position="1"/>
        <end position="317"/>
    </location>
</feature>
<evidence type="ECO:0000256" key="4">
    <source>
        <dbReference type="ARBA" id="ARBA00022692"/>
    </source>
</evidence>
<keyword evidence="3" id="KW-1003">Cell membrane</keyword>
<feature type="transmembrane region" description="Helical" evidence="7">
    <location>
        <begin position="173"/>
        <end position="190"/>
    </location>
</feature>
<dbReference type="PANTHER" id="PTHR40074">
    <property type="entry name" value="O-ACETYLTRANSFERASE WECH"/>
    <property type="match status" value="1"/>
</dbReference>
<evidence type="ECO:0000313" key="10">
    <source>
        <dbReference type="Proteomes" id="UP001565220"/>
    </source>
</evidence>
<protein>
    <submittedName>
        <fullName evidence="9">Acyltransferase</fullName>
    </submittedName>
</protein>
<dbReference type="PANTHER" id="PTHR40074:SF2">
    <property type="entry name" value="O-ACETYLTRANSFERASE WECH"/>
    <property type="match status" value="1"/>
</dbReference>
<accession>A0ABV4DW68</accession>
<dbReference type="Pfam" id="PF01757">
    <property type="entry name" value="Acyl_transf_3"/>
    <property type="match status" value="1"/>
</dbReference>
<evidence type="ECO:0000313" key="9">
    <source>
        <dbReference type="EMBL" id="MEY8763495.1"/>
    </source>
</evidence>
<feature type="transmembrane region" description="Helical" evidence="7">
    <location>
        <begin position="240"/>
        <end position="256"/>
    </location>
</feature>
<evidence type="ECO:0000259" key="8">
    <source>
        <dbReference type="Pfam" id="PF01757"/>
    </source>
</evidence>
<comment type="caution">
    <text evidence="9">The sequence shown here is derived from an EMBL/GenBank/DDBJ whole genome shotgun (WGS) entry which is preliminary data.</text>
</comment>
<sequence>MDVIRALSIIAVISLHVSATVLYRCRPYSSTYNTSFIVNQLSRFCVPAFIVISGMGLTVNYREGESYSEFIMKRFFRVVPQYIVWCVLYILIITRNFNIVEDINDIIYGNVFYHFYYVPLIIEFYIIFPFIYRFMGKRWWLLLSFAVTIFLLVDTYYFGNISSKYWFWDKKNLLYWIFYFSLGGYMGKNIDKISSKLNRHAFSIFLFFLISVFIIIYGFVSGNQFNKNVDYATTFQRPAVLLYSTAFIFFVFSFRFKKGFVMKIVRYISDMSYDIYLVQSGILYLYTEYYIGRYVHADSLNFEVSAFLVTVFGSIILNKLKKVL</sequence>
<gene>
    <name evidence="9" type="ORF">AB8S09_07570</name>
</gene>
<keyword evidence="10" id="KW-1185">Reference proteome</keyword>
<evidence type="ECO:0000256" key="3">
    <source>
        <dbReference type="ARBA" id="ARBA00022475"/>
    </source>
</evidence>
<evidence type="ECO:0000256" key="7">
    <source>
        <dbReference type="SAM" id="Phobius"/>
    </source>
</evidence>
<dbReference type="InterPro" id="IPR002656">
    <property type="entry name" value="Acyl_transf_3_dom"/>
</dbReference>
<feature type="transmembrane region" description="Helical" evidence="7">
    <location>
        <begin position="202"/>
        <end position="220"/>
    </location>
</feature>
<evidence type="ECO:0000256" key="5">
    <source>
        <dbReference type="ARBA" id="ARBA00022989"/>
    </source>
</evidence>
<feature type="transmembrane region" description="Helical" evidence="7">
    <location>
        <begin position="82"/>
        <end position="100"/>
    </location>
</feature>
<evidence type="ECO:0000256" key="2">
    <source>
        <dbReference type="ARBA" id="ARBA00007400"/>
    </source>
</evidence>
<keyword evidence="4 7" id="KW-0812">Transmembrane</keyword>
<keyword evidence="9" id="KW-0808">Transferase</keyword>
<evidence type="ECO:0000256" key="1">
    <source>
        <dbReference type="ARBA" id="ARBA00004651"/>
    </source>
</evidence>
<keyword evidence="5 7" id="KW-1133">Transmembrane helix</keyword>
<feature type="transmembrane region" description="Helical" evidence="7">
    <location>
        <begin position="139"/>
        <end position="158"/>
    </location>
</feature>
<comment type="subcellular location">
    <subcellularLocation>
        <location evidence="1">Cell membrane</location>
        <topology evidence="1">Multi-pass membrane protein</topology>
    </subcellularLocation>
</comment>
<proteinExistence type="inferred from homology"/>
<keyword evidence="9" id="KW-0012">Acyltransferase</keyword>
<dbReference type="GO" id="GO:0016746">
    <property type="term" value="F:acyltransferase activity"/>
    <property type="evidence" value="ECO:0007669"/>
    <property type="project" value="UniProtKB-KW"/>
</dbReference>
<dbReference type="RefSeq" id="WP_369868840.1">
    <property type="nucleotide sequence ID" value="NZ_JBGFFE010000008.1"/>
</dbReference>
<dbReference type="EMBL" id="JBGFFE010000008">
    <property type="protein sequence ID" value="MEY8763495.1"/>
    <property type="molecule type" value="Genomic_DNA"/>
</dbReference>
<organism evidence="9 10">
    <name type="scientific">Clostridium lapidicellarium</name>
    <dbReference type="NCBI Taxonomy" id="3240931"/>
    <lineage>
        <taxon>Bacteria</taxon>
        <taxon>Bacillati</taxon>
        <taxon>Bacillota</taxon>
        <taxon>Clostridia</taxon>
        <taxon>Eubacteriales</taxon>
        <taxon>Clostridiaceae</taxon>
        <taxon>Clostridium</taxon>
    </lineage>
</organism>
<dbReference type="Proteomes" id="UP001565220">
    <property type="component" value="Unassembled WGS sequence"/>
</dbReference>
<name>A0ABV4DW68_9CLOT</name>
<feature type="transmembrane region" description="Helical" evidence="7">
    <location>
        <begin position="40"/>
        <end position="61"/>
    </location>
</feature>
<evidence type="ECO:0000256" key="6">
    <source>
        <dbReference type="ARBA" id="ARBA00023136"/>
    </source>
</evidence>
<feature type="transmembrane region" description="Helical" evidence="7">
    <location>
        <begin position="299"/>
        <end position="317"/>
    </location>
</feature>
<feature type="transmembrane region" description="Helical" evidence="7">
    <location>
        <begin position="268"/>
        <end position="287"/>
    </location>
</feature>
<keyword evidence="6 7" id="KW-0472">Membrane</keyword>
<feature type="transmembrane region" description="Helical" evidence="7">
    <location>
        <begin position="112"/>
        <end position="132"/>
    </location>
</feature>
<comment type="similarity">
    <text evidence="2">Belongs to the acyltransferase 3 family.</text>
</comment>
<reference evidence="9 10" key="1">
    <citation type="submission" date="2024-08" db="EMBL/GenBank/DDBJ databases">
        <title>Clostridium lapicellarii sp. nov., and Clostridium renhuaiense sp. nov., two species isolated from the mud in a fermentation cellar used for producing sauce-flavour Chinese liquors.</title>
        <authorList>
            <person name="Yang F."/>
            <person name="Wang H."/>
            <person name="Chen L.Q."/>
            <person name="Zhou N."/>
            <person name="Lu J.J."/>
            <person name="Pu X.X."/>
            <person name="Wan B."/>
            <person name="Wang L."/>
            <person name="Liu S.J."/>
        </authorList>
    </citation>
    <scope>NUCLEOTIDE SEQUENCE [LARGE SCALE GENOMIC DNA]</scope>
    <source>
        <strain evidence="9 10">MT-113</strain>
    </source>
</reference>